<reference evidence="1 2" key="1">
    <citation type="journal article" date="2008" name="PLoS Genet.">
        <title>The genome of Borrelia recurrentis, the agent of deadly louse-borne relapsing fever, is a degraded subset of tick-borne Borrelia duttonii.</title>
        <authorList>
            <person name="Lescot M."/>
            <person name="Audic S."/>
            <person name="Robert C."/>
            <person name="Nguyen T.T."/>
            <person name="Blanc G."/>
            <person name="Cutler S.J."/>
            <person name="Wincker P."/>
            <person name="Couloux A."/>
            <person name="Claverie J.-M."/>
            <person name="Raoult D."/>
            <person name="Drancourt M."/>
        </authorList>
    </citation>
    <scope>NUCLEOTIDE SEQUENCE [LARGE SCALE GENOMIC DNA]</scope>
    <source>
        <strain evidence="1 2">Ly</strain>
    </source>
</reference>
<dbReference type="KEGG" id="bdu:BDU_1109"/>
<name>B5RNG4_BORDL</name>
<accession>B5RNG4</accession>
<keyword evidence="1" id="KW-0614">Plasmid</keyword>
<evidence type="ECO:0000313" key="2">
    <source>
        <dbReference type="Proteomes" id="UP000000611"/>
    </source>
</evidence>
<organism evidence="1 2">
    <name type="scientific">Borrelia duttonii (strain Ly)</name>
    <dbReference type="NCBI Taxonomy" id="412419"/>
    <lineage>
        <taxon>Bacteria</taxon>
        <taxon>Pseudomonadati</taxon>
        <taxon>Spirochaetota</taxon>
        <taxon>Spirochaetia</taxon>
        <taxon>Spirochaetales</taxon>
        <taxon>Borreliaceae</taxon>
        <taxon>Borrelia</taxon>
    </lineage>
</organism>
<proteinExistence type="predicted"/>
<dbReference type="HOGENOM" id="CLU_123743_0_0_12"/>
<geneLocation type="plasmid" evidence="1 2">
    <name>pl165</name>
</geneLocation>
<dbReference type="EMBL" id="CP000979">
    <property type="protein sequence ID" value="ACH93900.1"/>
    <property type="molecule type" value="Genomic_DNA"/>
</dbReference>
<sequence length="186" mass="21296">MILNIILMLTTFVFSCSRLSASEKITIHHNVDDSTVKVEMVLGNDLGGVHVVYPYVSDKYKGNYILFNFDIKTKKALDLLRVSFNGIEVATKNLWRFYDAPLELTGKEYLLPFDDSIELTGFYIYFDPALGEHLQLGDMSRTQGLKFNVECVERGSHGKNKVDFSFNFSVDSSKQFFDLFDKFLVN</sequence>
<evidence type="ECO:0000313" key="1">
    <source>
        <dbReference type="EMBL" id="ACH93900.1"/>
    </source>
</evidence>
<dbReference type="Proteomes" id="UP000000611">
    <property type="component" value="Plasmid pl165"/>
</dbReference>
<gene>
    <name evidence="1" type="ordered locus">BDU_1109</name>
</gene>
<keyword evidence="2" id="KW-1185">Reference proteome</keyword>
<protein>
    <submittedName>
        <fullName evidence="1">Uncharacterized conserved protein</fullName>
    </submittedName>
</protein>
<dbReference type="AlphaFoldDB" id="B5RNG4"/>
<dbReference type="RefSeq" id="WP_012539439.1">
    <property type="nucleotide sequence ID" value="NC_011247.1"/>
</dbReference>